<dbReference type="Gene3D" id="3.20.20.380">
    <property type="entry name" value="Copper homeostasis (CutC) domain"/>
    <property type="match status" value="1"/>
</dbReference>
<reference evidence="3 4" key="1">
    <citation type="submission" date="2016-10" db="EMBL/GenBank/DDBJ databases">
        <authorList>
            <person name="de Groot N.N."/>
        </authorList>
    </citation>
    <scope>NUCLEOTIDE SEQUENCE [LARGE SCALE GENOMIC DNA]</scope>
    <source>
        <strain evidence="3 4">CGMCC 1.10449</strain>
    </source>
</reference>
<dbReference type="InterPro" id="IPR036822">
    <property type="entry name" value="CutC-like_dom_sf"/>
</dbReference>
<dbReference type="RefSeq" id="WP_092491686.1">
    <property type="nucleotide sequence ID" value="NZ_FNKD01000001.1"/>
</dbReference>
<dbReference type="HAMAP" id="MF_00795">
    <property type="entry name" value="CutC"/>
    <property type="match status" value="1"/>
</dbReference>
<comment type="similarity">
    <text evidence="1 2">Belongs to the CutC family.</text>
</comment>
<dbReference type="PANTHER" id="PTHR12598">
    <property type="entry name" value="COPPER HOMEOSTASIS PROTEIN CUTC"/>
    <property type="match status" value="1"/>
</dbReference>
<dbReference type="STRING" id="553311.SAMN05216231_0840"/>
<keyword evidence="2" id="KW-0963">Cytoplasm</keyword>
<dbReference type="SUPFAM" id="SSF110395">
    <property type="entry name" value="CutC-like"/>
    <property type="match status" value="1"/>
</dbReference>
<accession>A0A1H0YSZ7</accession>
<evidence type="ECO:0000313" key="3">
    <source>
        <dbReference type="EMBL" id="SDQ18357.1"/>
    </source>
</evidence>
<dbReference type="Proteomes" id="UP000199444">
    <property type="component" value="Unassembled WGS sequence"/>
</dbReference>
<evidence type="ECO:0000256" key="1">
    <source>
        <dbReference type="ARBA" id="ARBA00007768"/>
    </source>
</evidence>
<dbReference type="EMBL" id="FNKD01000001">
    <property type="protein sequence ID" value="SDQ18357.1"/>
    <property type="molecule type" value="Genomic_DNA"/>
</dbReference>
<name>A0A1H0YSZ7_9BACI</name>
<dbReference type="GO" id="GO:0005737">
    <property type="term" value="C:cytoplasm"/>
    <property type="evidence" value="ECO:0007669"/>
    <property type="project" value="UniProtKB-SubCell"/>
</dbReference>
<proteinExistence type="inferred from homology"/>
<gene>
    <name evidence="2" type="primary">cutC</name>
    <name evidence="3" type="ORF">SAMN05216231_0840</name>
</gene>
<evidence type="ECO:0000256" key="2">
    <source>
        <dbReference type="HAMAP-Rule" id="MF_00795"/>
    </source>
</evidence>
<organism evidence="3 4">
    <name type="scientific">Virgibacillus salinus</name>
    <dbReference type="NCBI Taxonomy" id="553311"/>
    <lineage>
        <taxon>Bacteria</taxon>
        <taxon>Bacillati</taxon>
        <taxon>Bacillota</taxon>
        <taxon>Bacilli</taxon>
        <taxon>Bacillales</taxon>
        <taxon>Bacillaceae</taxon>
        <taxon>Virgibacillus</taxon>
    </lineage>
</organism>
<dbReference type="PANTHER" id="PTHR12598:SF0">
    <property type="entry name" value="COPPER HOMEOSTASIS PROTEIN CUTC HOMOLOG"/>
    <property type="match status" value="1"/>
</dbReference>
<dbReference type="Pfam" id="PF03932">
    <property type="entry name" value="CutC"/>
    <property type="match status" value="1"/>
</dbReference>
<dbReference type="GO" id="GO:0005507">
    <property type="term" value="F:copper ion binding"/>
    <property type="evidence" value="ECO:0007669"/>
    <property type="project" value="TreeGrafter"/>
</dbReference>
<comment type="subcellular location">
    <subcellularLocation>
        <location evidence="2">Cytoplasm</location>
    </subcellularLocation>
</comment>
<protein>
    <recommendedName>
        <fullName evidence="2">PF03932 family protein CutC</fullName>
    </recommendedName>
</protein>
<dbReference type="AlphaFoldDB" id="A0A1H0YSZ7"/>
<comment type="caution">
    <text evidence="2">Once thought to be involved in copper homeostasis, experiments in E.coli have shown this is not the case.</text>
</comment>
<dbReference type="InterPro" id="IPR005627">
    <property type="entry name" value="CutC-like"/>
</dbReference>
<keyword evidence="4" id="KW-1185">Reference proteome</keyword>
<evidence type="ECO:0000313" key="4">
    <source>
        <dbReference type="Proteomes" id="UP000199444"/>
    </source>
</evidence>
<sequence>MKVEVIVQNGQEAIQAEKLGADRLELVSAMQEGGLTPSYGTIKQVLESVATPVQVMVRPHSYHFCYTDEDFEIIRDDIDVIQKLGSNRIVFGALNQDYTINTTMLEELIRLYPNLDITFHRAFDELPSQQLAYETLTKYRQNVKRILTSGGKANAEAGKQQLQELAEKGYGPVIIPGSGLTPANIKEIHEAVGATQYHFGKSVRVGNSFGNGFDPDVMKEVQEKLKG</sequence>